<dbReference type="AlphaFoldDB" id="A0A563F181"/>
<dbReference type="PANTHER" id="PTHR43739">
    <property type="entry name" value="XYLOGLUCANASE (EUROFUNG)"/>
    <property type="match status" value="1"/>
</dbReference>
<dbReference type="EMBL" id="VOBR01000003">
    <property type="protein sequence ID" value="TWP53511.1"/>
    <property type="molecule type" value="Genomic_DNA"/>
</dbReference>
<dbReference type="OrthoDB" id="9764804at2"/>
<proteinExistence type="predicted"/>
<dbReference type="Proteomes" id="UP000316639">
    <property type="component" value="Unassembled WGS sequence"/>
</dbReference>
<reference evidence="2 3" key="1">
    <citation type="submission" date="2019-07" db="EMBL/GenBank/DDBJ databases">
        <title>Lentzea xizangensis sp. nov., isolated from Qinghai-Tibetan Plateau Soils.</title>
        <authorList>
            <person name="Huang J."/>
        </authorList>
    </citation>
    <scope>NUCLEOTIDE SEQUENCE [LARGE SCALE GENOMIC DNA]</scope>
    <source>
        <strain evidence="2 3">FXJ1.1311</strain>
    </source>
</reference>
<organism evidence="2 3">
    <name type="scientific">Lentzea tibetensis</name>
    <dbReference type="NCBI Taxonomy" id="2591470"/>
    <lineage>
        <taxon>Bacteria</taxon>
        <taxon>Bacillati</taxon>
        <taxon>Actinomycetota</taxon>
        <taxon>Actinomycetes</taxon>
        <taxon>Pseudonocardiales</taxon>
        <taxon>Pseudonocardiaceae</taxon>
        <taxon>Lentzea</taxon>
    </lineage>
</organism>
<accession>A0A563F181</accession>
<dbReference type="InterPro" id="IPR015943">
    <property type="entry name" value="WD40/YVTN_repeat-like_dom_sf"/>
</dbReference>
<dbReference type="PANTHER" id="PTHR43739:SF5">
    <property type="entry name" value="EXO-ALPHA-SIALIDASE"/>
    <property type="match status" value="1"/>
</dbReference>
<dbReference type="RefSeq" id="WP_146349922.1">
    <property type="nucleotide sequence ID" value="NZ_VOBR01000003.1"/>
</dbReference>
<protein>
    <recommendedName>
        <fullName evidence="4">Exo-alpha-sialidase</fullName>
    </recommendedName>
</protein>
<evidence type="ECO:0008006" key="4">
    <source>
        <dbReference type="Google" id="ProtNLM"/>
    </source>
</evidence>
<gene>
    <name evidence="2" type="ORF">FKR81_06045</name>
</gene>
<evidence type="ECO:0000313" key="2">
    <source>
        <dbReference type="EMBL" id="TWP53511.1"/>
    </source>
</evidence>
<evidence type="ECO:0000313" key="3">
    <source>
        <dbReference type="Proteomes" id="UP000316639"/>
    </source>
</evidence>
<feature type="signal peptide" evidence="1">
    <location>
        <begin position="1"/>
        <end position="20"/>
    </location>
</feature>
<dbReference type="SUPFAM" id="SSF110296">
    <property type="entry name" value="Oligoxyloglucan reducing end-specific cellobiohydrolase"/>
    <property type="match status" value="2"/>
</dbReference>
<dbReference type="Gene3D" id="2.130.10.10">
    <property type="entry name" value="YVTN repeat-like/Quinoprotein amine dehydrogenase"/>
    <property type="match status" value="4"/>
</dbReference>
<sequence length="600" mass="63597">MRLMVALLLALLVVAPPVHAAPTKANWENIGPNGVGGRLAFSQSRVYVLPGAGQHVFRSDDRGKRWFQGGYFPGDGLRGNAVTADPRRPDTVYVAGYVGGGGAGAVLRSTDGGATFKSVLDTPSGVEDVAVGSVSYASSEEGVYRSTDGVSWKLMPGSPKKAEDLHLVGSDLFVAAGDLYAFRGGKWSKATSNAEWISSRGNVVVTRDFTDGVQLSKDRGRTWTPVKGPWSGWTIFGAITASGQMQVQTLDGHFVSDDLGTTWRRTLAMEAMDVYDDLGSFPDDPSLHVVSATGGVYTTRDSVRFQRIGVPGANVLSLAATGNSLIAGTYLGSHQTTLPGDKQDWGFDGTAPPSIGNRIGALAVLRPGVVLRGRNAYRGSMDRIFLEQSVDAGKTWVTISEEAGNTRSISVDPVHPMRVYVGAYLVNCFYVSDDGGVTLQPRIHNFLRGVKSVAADDGGVWVGDVSGLYRSSDGGVTMIKVFDGVINAVLVDPRDDRHVVVLGNTSTWTSFDGKTFTETPKVSEENLSSVAIGPDGVLYAAARTFRGTSGPGVLRSVNGGRTWSSFGGPNEGIDSLLVSPDGRWLFAGTQAGGVHRRALR</sequence>
<evidence type="ECO:0000256" key="1">
    <source>
        <dbReference type="SAM" id="SignalP"/>
    </source>
</evidence>
<name>A0A563F181_9PSEU</name>
<keyword evidence="3" id="KW-1185">Reference proteome</keyword>
<dbReference type="GO" id="GO:0010411">
    <property type="term" value="P:xyloglucan metabolic process"/>
    <property type="evidence" value="ECO:0007669"/>
    <property type="project" value="TreeGrafter"/>
</dbReference>
<dbReference type="CDD" id="cd15482">
    <property type="entry name" value="Sialidase_non-viral"/>
    <property type="match status" value="1"/>
</dbReference>
<feature type="chain" id="PRO_5022181336" description="Exo-alpha-sialidase" evidence="1">
    <location>
        <begin position="21"/>
        <end position="600"/>
    </location>
</feature>
<dbReference type="InterPro" id="IPR052025">
    <property type="entry name" value="Xyloglucanase_GH74"/>
</dbReference>
<keyword evidence="1" id="KW-0732">Signal</keyword>
<comment type="caution">
    <text evidence="2">The sequence shown here is derived from an EMBL/GenBank/DDBJ whole genome shotgun (WGS) entry which is preliminary data.</text>
</comment>